<name>A0AAD2DNK1_9LAMI</name>
<evidence type="ECO:0000259" key="3">
    <source>
        <dbReference type="Pfam" id="PF14226"/>
    </source>
</evidence>
<accession>A0AAD2DNK1</accession>
<dbReference type="SUPFAM" id="SSF51197">
    <property type="entry name" value="Clavaminate synthase-like"/>
    <property type="match status" value="1"/>
</dbReference>
<dbReference type="Proteomes" id="UP000834106">
    <property type="component" value="Chromosome 4"/>
</dbReference>
<keyword evidence="2" id="KW-0408">Iron</keyword>
<dbReference type="Pfam" id="PF14226">
    <property type="entry name" value="DIOX_N"/>
    <property type="match status" value="1"/>
</dbReference>
<dbReference type="GO" id="GO:0046872">
    <property type="term" value="F:metal ion binding"/>
    <property type="evidence" value="ECO:0007669"/>
    <property type="project" value="UniProtKB-KW"/>
</dbReference>
<dbReference type="Gene3D" id="2.60.120.330">
    <property type="entry name" value="B-lactam Antibiotic, Isopenicillin N Synthase, Chain"/>
    <property type="match status" value="1"/>
</dbReference>
<proteinExistence type="predicted"/>
<dbReference type="GO" id="GO:0016706">
    <property type="term" value="F:2-oxoglutarate-dependent dioxygenase activity"/>
    <property type="evidence" value="ECO:0007669"/>
    <property type="project" value="UniProtKB-ARBA"/>
</dbReference>
<gene>
    <name evidence="4" type="ORF">FPE_LOCUS7954</name>
</gene>
<dbReference type="InterPro" id="IPR027443">
    <property type="entry name" value="IPNS-like_sf"/>
</dbReference>
<dbReference type="AlphaFoldDB" id="A0AAD2DNK1"/>
<dbReference type="EMBL" id="OU503039">
    <property type="protein sequence ID" value="CAI9760524.1"/>
    <property type="molecule type" value="Genomic_DNA"/>
</dbReference>
<keyword evidence="5" id="KW-1185">Reference proteome</keyword>
<evidence type="ECO:0000256" key="2">
    <source>
        <dbReference type="ARBA" id="ARBA00023004"/>
    </source>
</evidence>
<organism evidence="4 5">
    <name type="scientific">Fraxinus pennsylvanica</name>
    <dbReference type="NCBI Taxonomy" id="56036"/>
    <lineage>
        <taxon>Eukaryota</taxon>
        <taxon>Viridiplantae</taxon>
        <taxon>Streptophyta</taxon>
        <taxon>Embryophyta</taxon>
        <taxon>Tracheophyta</taxon>
        <taxon>Spermatophyta</taxon>
        <taxon>Magnoliopsida</taxon>
        <taxon>eudicotyledons</taxon>
        <taxon>Gunneridae</taxon>
        <taxon>Pentapetalae</taxon>
        <taxon>asterids</taxon>
        <taxon>lamiids</taxon>
        <taxon>Lamiales</taxon>
        <taxon>Oleaceae</taxon>
        <taxon>Oleeae</taxon>
        <taxon>Fraxinus</taxon>
    </lineage>
</organism>
<feature type="domain" description="Non-haem dioxygenase N-terminal" evidence="3">
    <location>
        <begin position="14"/>
        <end position="62"/>
    </location>
</feature>
<sequence length="116" mass="12638">MQSLESIENRAELKVVEIIAQVGCLVVINHGISKDLIKSVLAAGADTFGISPEKKKMATTGPKPQPKTTTATVGRYGVVADFNTERIEDKGREGKHQLQLGMVFERWMESRVVGIG</sequence>
<evidence type="ECO:0000313" key="5">
    <source>
        <dbReference type="Proteomes" id="UP000834106"/>
    </source>
</evidence>
<keyword evidence="1" id="KW-0479">Metal-binding</keyword>
<evidence type="ECO:0000313" key="4">
    <source>
        <dbReference type="EMBL" id="CAI9760524.1"/>
    </source>
</evidence>
<dbReference type="InterPro" id="IPR026992">
    <property type="entry name" value="DIOX_N"/>
</dbReference>
<protein>
    <recommendedName>
        <fullName evidence="3">Non-haem dioxygenase N-terminal domain-containing protein</fullName>
    </recommendedName>
</protein>
<evidence type="ECO:0000256" key="1">
    <source>
        <dbReference type="ARBA" id="ARBA00022723"/>
    </source>
</evidence>
<reference evidence="4" key="1">
    <citation type="submission" date="2023-05" db="EMBL/GenBank/DDBJ databases">
        <authorList>
            <person name="Huff M."/>
        </authorList>
    </citation>
    <scope>NUCLEOTIDE SEQUENCE</scope>
</reference>